<dbReference type="Gene3D" id="4.10.240.10">
    <property type="entry name" value="Zn(2)-C6 fungal-type DNA-binding domain"/>
    <property type="match status" value="1"/>
</dbReference>
<dbReference type="GO" id="GO:0009410">
    <property type="term" value="P:response to xenobiotic stimulus"/>
    <property type="evidence" value="ECO:0007669"/>
    <property type="project" value="TreeGrafter"/>
</dbReference>
<dbReference type="InterPro" id="IPR036864">
    <property type="entry name" value="Zn2-C6_fun-type_DNA-bd_sf"/>
</dbReference>
<dbReference type="Proteomes" id="UP000248349">
    <property type="component" value="Unassembled WGS sequence"/>
</dbReference>
<dbReference type="GO" id="GO:0000981">
    <property type="term" value="F:DNA-binding transcription factor activity, RNA polymerase II-specific"/>
    <property type="evidence" value="ECO:0007669"/>
    <property type="project" value="InterPro"/>
</dbReference>
<protein>
    <recommendedName>
        <fullName evidence="7">Zn(2)-C6 fungal-type domain-containing protein</fullName>
    </recommendedName>
</protein>
<keyword evidence="9" id="KW-1185">Reference proteome</keyword>
<evidence type="ECO:0000256" key="6">
    <source>
        <dbReference type="ARBA" id="ARBA00023242"/>
    </source>
</evidence>
<dbReference type="Pfam" id="PF04082">
    <property type="entry name" value="Fungal_trans"/>
    <property type="match status" value="1"/>
</dbReference>
<dbReference type="PROSITE" id="PS50048">
    <property type="entry name" value="ZN2_CY6_FUNGAL_2"/>
    <property type="match status" value="1"/>
</dbReference>
<dbReference type="GeneID" id="37072783"/>
<dbReference type="EMBL" id="KZ821221">
    <property type="protein sequence ID" value="PYH48550.1"/>
    <property type="molecule type" value="Genomic_DNA"/>
</dbReference>
<evidence type="ECO:0000256" key="4">
    <source>
        <dbReference type="ARBA" id="ARBA00023125"/>
    </source>
</evidence>
<dbReference type="GO" id="GO:0008270">
    <property type="term" value="F:zinc ion binding"/>
    <property type="evidence" value="ECO:0007669"/>
    <property type="project" value="InterPro"/>
</dbReference>
<sequence length="540" mass="61187">MSLTLTPQRSKKACSSCRQRKRKCDGEHPCSYCLRNEHNCEYESSRKKAKLQNSERSDSHNDASTFNDTTEVNLQLRLLEAGSPAVFVRQLGLKINPTQAPRLNCYAWNLGLRIETACLQSSCLTEILTVTQMRMMATEFFLHVAPVYNFLDREYVESAIMKRWQIQSISDSLDSMLGGIAALACLFGGRSTALELQIVQTTRSALEYSSSLPCPDLDHVIGWLLRVIYLRATSSPHATWMASCTLMHMIETIKLHLEPSENSILAQSPSLCAPDLRRRIYWVAQLFNIWVSSDYGKSRVELHGASSELPGQTWTKEQQNLCYLSYSLAQKDNLEPRKVEENIAELGALQVTQPMLRLLQCNIGLCFFRRARALGQNLSDQSLRSILGMAENSLQVVKDLSESLCPWWHIINIPFQIVCVLLVINDDSAFCLLAEALDTLKIIVSQYKTEMVRESYYIACFLVSQERQRRLKKLELMANALNGHQALFPTRTTFDALKDTAHSLDEPGTPEATYLDNLDLNIPLLADYFLLDSLFYEPAT</sequence>
<dbReference type="GO" id="GO:0009893">
    <property type="term" value="P:positive regulation of metabolic process"/>
    <property type="evidence" value="ECO:0007669"/>
    <property type="project" value="UniProtKB-ARBA"/>
</dbReference>
<evidence type="ECO:0000259" key="7">
    <source>
        <dbReference type="PROSITE" id="PS50048"/>
    </source>
</evidence>
<dbReference type="SMART" id="SM00066">
    <property type="entry name" value="GAL4"/>
    <property type="match status" value="1"/>
</dbReference>
<accession>A0A318ZWS2</accession>
<dbReference type="GO" id="GO:0003677">
    <property type="term" value="F:DNA binding"/>
    <property type="evidence" value="ECO:0007669"/>
    <property type="project" value="UniProtKB-KW"/>
</dbReference>
<dbReference type="OrthoDB" id="4064873at2759"/>
<dbReference type="PANTHER" id="PTHR31779">
    <property type="entry name" value="2-NITROPROPANE DIOXYGENASE FAMILY, PUTATIVE (AFU_ORTHOLOGUE AFUA_2G17430)-RELATED"/>
    <property type="match status" value="1"/>
</dbReference>
<dbReference type="SUPFAM" id="SSF57701">
    <property type="entry name" value="Zn2/Cys6 DNA-binding domain"/>
    <property type="match status" value="1"/>
</dbReference>
<dbReference type="PANTHER" id="PTHR31779:SF5">
    <property type="entry name" value="ZN(II)2CYS6 TRANSCRIPTION FACTOR (EUROFUNG)"/>
    <property type="match status" value="1"/>
</dbReference>
<dbReference type="RefSeq" id="XP_025434532.1">
    <property type="nucleotide sequence ID" value="XM_025571555.1"/>
</dbReference>
<dbReference type="CDD" id="cd00067">
    <property type="entry name" value="GAL4"/>
    <property type="match status" value="1"/>
</dbReference>
<gene>
    <name evidence="8" type="ORF">BP01DRAFT_288892</name>
</gene>
<dbReference type="Pfam" id="PF00172">
    <property type="entry name" value="Zn_clus"/>
    <property type="match status" value="1"/>
</dbReference>
<keyword evidence="5" id="KW-0804">Transcription</keyword>
<dbReference type="AlphaFoldDB" id="A0A318ZWS2"/>
<keyword evidence="3" id="KW-0805">Transcription regulation</keyword>
<organism evidence="8 9">
    <name type="scientific">Aspergillus saccharolyticus JOP 1030-1</name>
    <dbReference type="NCBI Taxonomy" id="1450539"/>
    <lineage>
        <taxon>Eukaryota</taxon>
        <taxon>Fungi</taxon>
        <taxon>Dikarya</taxon>
        <taxon>Ascomycota</taxon>
        <taxon>Pezizomycotina</taxon>
        <taxon>Eurotiomycetes</taxon>
        <taxon>Eurotiomycetidae</taxon>
        <taxon>Eurotiales</taxon>
        <taxon>Aspergillaceae</taxon>
        <taxon>Aspergillus</taxon>
        <taxon>Aspergillus subgen. Circumdati</taxon>
    </lineage>
</organism>
<keyword evidence="4" id="KW-0238">DNA-binding</keyword>
<dbReference type="PROSITE" id="PS00463">
    <property type="entry name" value="ZN2_CY6_FUNGAL_1"/>
    <property type="match status" value="1"/>
</dbReference>
<evidence type="ECO:0000256" key="1">
    <source>
        <dbReference type="ARBA" id="ARBA00022723"/>
    </source>
</evidence>
<reference evidence="8 9" key="1">
    <citation type="submission" date="2016-12" db="EMBL/GenBank/DDBJ databases">
        <title>The genomes of Aspergillus section Nigri reveals drivers in fungal speciation.</title>
        <authorList>
            <consortium name="DOE Joint Genome Institute"/>
            <person name="Vesth T.C."/>
            <person name="Nybo J."/>
            <person name="Theobald S."/>
            <person name="Brandl J."/>
            <person name="Frisvad J.C."/>
            <person name="Nielsen K.F."/>
            <person name="Lyhne E.K."/>
            <person name="Kogle M.E."/>
            <person name="Kuo A."/>
            <person name="Riley R."/>
            <person name="Clum A."/>
            <person name="Nolan M."/>
            <person name="Lipzen A."/>
            <person name="Salamov A."/>
            <person name="Henrissat B."/>
            <person name="Wiebenga A."/>
            <person name="De Vries R.P."/>
            <person name="Grigoriev I.V."/>
            <person name="Mortensen U.H."/>
            <person name="Andersen M.R."/>
            <person name="Baker S.E."/>
        </authorList>
    </citation>
    <scope>NUCLEOTIDE SEQUENCE [LARGE SCALE GENOMIC DNA]</scope>
    <source>
        <strain evidence="8 9">JOP 1030-1</strain>
    </source>
</reference>
<feature type="domain" description="Zn(2)-C6 fungal-type" evidence="7">
    <location>
        <begin position="13"/>
        <end position="42"/>
    </location>
</feature>
<dbReference type="InterPro" id="IPR052478">
    <property type="entry name" value="Metabolite_Synth_Reg"/>
</dbReference>
<evidence type="ECO:0000256" key="5">
    <source>
        <dbReference type="ARBA" id="ARBA00023163"/>
    </source>
</evidence>
<evidence type="ECO:0000313" key="9">
    <source>
        <dbReference type="Proteomes" id="UP000248349"/>
    </source>
</evidence>
<evidence type="ECO:0000256" key="2">
    <source>
        <dbReference type="ARBA" id="ARBA00022833"/>
    </source>
</evidence>
<dbReference type="InterPro" id="IPR001138">
    <property type="entry name" value="Zn2Cys6_DnaBD"/>
</dbReference>
<dbReference type="CDD" id="cd12148">
    <property type="entry name" value="fungal_TF_MHR"/>
    <property type="match status" value="1"/>
</dbReference>
<keyword evidence="1" id="KW-0479">Metal-binding</keyword>
<dbReference type="InterPro" id="IPR007219">
    <property type="entry name" value="XnlR_reg_dom"/>
</dbReference>
<evidence type="ECO:0000313" key="8">
    <source>
        <dbReference type="EMBL" id="PYH48550.1"/>
    </source>
</evidence>
<keyword evidence="2" id="KW-0862">Zinc</keyword>
<name>A0A318ZWS2_9EURO</name>
<keyword evidence="6" id="KW-0539">Nucleus</keyword>
<evidence type="ECO:0000256" key="3">
    <source>
        <dbReference type="ARBA" id="ARBA00023015"/>
    </source>
</evidence>
<proteinExistence type="predicted"/>
<dbReference type="GO" id="GO:0006351">
    <property type="term" value="P:DNA-templated transcription"/>
    <property type="evidence" value="ECO:0007669"/>
    <property type="project" value="InterPro"/>
</dbReference>